<dbReference type="EMBL" id="DAAHAQ010000078">
    <property type="protein sequence ID" value="HAB5330414.1"/>
    <property type="molecule type" value="Genomic_DNA"/>
</dbReference>
<organism evidence="1 35">
    <name type="scientific">Salmonella diarizonae</name>
    <dbReference type="NCBI Taxonomy" id="59204"/>
    <lineage>
        <taxon>Bacteria</taxon>
        <taxon>Pseudomonadati</taxon>
        <taxon>Pseudomonadota</taxon>
        <taxon>Gammaproteobacteria</taxon>
        <taxon>Enterobacterales</taxon>
        <taxon>Enterobacteriaceae</taxon>
        <taxon>Salmonella</taxon>
    </lineage>
</organism>
<dbReference type="EMBL" id="AAIBIC010000001">
    <property type="protein sequence ID" value="ECC3912647.1"/>
    <property type="molecule type" value="Genomic_DNA"/>
</dbReference>
<reference evidence="1 35" key="1">
    <citation type="submission" date="2017-09" db="EMBL/GenBank/DDBJ databases">
        <title>Complete genome of Salmonella enterica subsp. diarizonae isolated from stool of a patient with bacterial enteropathy.</title>
        <authorList>
            <person name="Zhou J."/>
            <person name="Chen Q."/>
            <person name="Guo L."/>
            <person name="Fan J."/>
        </authorList>
    </citation>
    <scope>NUCLEOTIDE SEQUENCE [LARGE SCALE GENOMIC DNA]</scope>
    <source>
        <strain evidence="1 35">HZS154</strain>
    </source>
</reference>
<evidence type="ECO:0000313" key="5">
    <source>
        <dbReference type="EMBL" id="ECJ4377986.1"/>
    </source>
</evidence>
<dbReference type="EMBL" id="DAAGQE010000001">
    <property type="protein sequence ID" value="HAB4098286.1"/>
    <property type="molecule type" value="Genomic_DNA"/>
</dbReference>
<dbReference type="EMBL" id="DAAFWY010000004">
    <property type="protein sequence ID" value="HAB1845980.1"/>
    <property type="molecule type" value="Genomic_DNA"/>
</dbReference>
<evidence type="ECO:0000313" key="8">
    <source>
        <dbReference type="EMBL" id="HAB1845980.1"/>
    </source>
</evidence>
<reference evidence="7" key="6">
    <citation type="submission" date="2019-10" db="EMBL/GenBank/DDBJ databases">
        <authorList>
            <consortium name="NCBI Pathogen Detection Project"/>
        </authorList>
    </citation>
    <scope>NUCLEOTIDE SEQUENCE</scope>
    <source>
        <strain evidence="27">11-1391</strain>
        <strain evidence="28">11-3796</strain>
        <strain evidence="7">Salmonella enterica</strain>
    </source>
</reference>
<dbReference type="EMBL" id="DAAHJH010000011">
    <property type="protein sequence ID" value="HAB6339922.1"/>
    <property type="molecule type" value="Genomic_DNA"/>
</dbReference>
<dbReference type="EMBL" id="DAAGVM010000013">
    <property type="protein sequence ID" value="HAB4723077.1"/>
    <property type="molecule type" value="Genomic_DNA"/>
</dbReference>
<dbReference type="EMBL" id="DAAFXY010000007">
    <property type="protein sequence ID" value="HAB1977368.1"/>
    <property type="molecule type" value="Genomic_DNA"/>
</dbReference>
<dbReference type="EMBL" id="AAMIRF010000013">
    <property type="protein sequence ID" value="EDH7456105.1"/>
    <property type="molecule type" value="Genomic_DNA"/>
</dbReference>
<evidence type="ECO:0000313" key="17">
    <source>
        <dbReference type="EMBL" id="HAB4098286.1"/>
    </source>
</evidence>
<evidence type="ECO:0000313" key="21">
    <source>
        <dbReference type="EMBL" id="HAB4723077.1"/>
    </source>
</evidence>
<evidence type="ECO:0000313" key="18">
    <source>
        <dbReference type="EMBL" id="HAB4456333.1"/>
    </source>
</evidence>
<dbReference type="EMBL" id="CP075144">
    <property type="protein sequence ID" value="QWJ67691.1"/>
    <property type="molecule type" value="Genomic_DNA"/>
</dbReference>
<evidence type="ECO:0000313" key="26">
    <source>
        <dbReference type="EMBL" id="HAB6339922.1"/>
    </source>
</evidence>
<evidence type="ECO:0000313" key="7">
    <source>
        <dbReference type="EMBL" id="HAB1775407.1"/>
    </source>
</evidence>
<dbReference type="EMBL" id="DAAGVL010000006">
    <property type="protein sequence ID" value="HAB4719133.1"/>
    <property type="molecule type" value="Genomic_DNA"/>
</dbReference>
<dbReference type="AlphaFoldDB" id="A0A2I5HHB9"/>
<dbReference type="EMBL" id="DAAFWI010000008">
    <property type="protein sequence ID" value="HAB1775407.1"/>
    <property type="molecule type" value="Genomic_DNA"/>
</dbReference>
<evidence type="ECO:0000313" key="3">
    <source>
        <dbReference type="EMBL" id="ECC3912647.1"/>
    </source>
</evidence>
<dbReference type="EMBL" id="RSHK01000007">
    <property type="protein sequence ID" value="MIE69682.1"/>
    <property type="molecule type" value="Genomic_DNA"/>
</dbReference>
<dbReference type="EMBL" id="DAAHFA010000002">
    <property type="protein sequence ID" value="HAB5839744.1"/>
    <property type="molecule type" value="Genomic_DNA"/>
</dbReference>
<evidence type="ECO:0000313" key="11">
    <source>
        <dbReference type="EMBL" id="HAB2184377.1"/>
    </source>
</evidence>
<evidence type="ECO:0000313" key="35">
    <source>
        <dbReference type="Proteomes" id="UP000230639"/>
    </source>
</evidence>
<reference evidence="33" key="7">
    <citation type="submission" date="2021-05" db="EMBL/GenBank/DDBJ databases">
        <title>Whole genome PacBio Sequel sequence of Salmonella enterica subsp. enterica.</title>
        <authorList>
            <person name="Hoffmann M."/>
            <person name="Balkey M."/>
            <person name="Luo Y."/>
        </authorList>
    </citation>
    <scope>NUCLEOTIDE SEQUENCE</scope>
    <source>
        <strain evidence="33">CFSAN030538</strain>
    </source>
</reference>
<evidence type="ECO:0000313" key="24">
    <source>
        <dbReference type="EMBL" id="HAB5479094.1"/>
    </source>
</evidence>
<evidence type="ECO:0000313" key="23">
    <source>
        <dbReference type="EMBL" id="HAB5330414.1"/>
    </source>
</evidence>
<reference evidence="6" key="5">
    <citation type="submission" date="2018-07" db="EMBL/GenBank/DDBJ databases">
        <authorList>
            <consortium name="PulseNet: The National Subtyping Network for Foodborne Disease Surveillance"/>
            <person name="Tarr C.L."/>
            <person name="Trees E."/>
            <person name="Katz L.S."/>
            <person name="Carleton-Romer H.A."/>
            <person name="Stroika S."/>
            <person name="Kucerova Z."/>
            <person name="Roache K.F."/>
            <person name="Sabol A.L."/>
            <person name="Besser J."/>
            <person name="Gerner-Smidt P."/>
        </authorList>
    </citation>
    <scope>NUCLEOTIDE SEQUENCE</scope>
    <source>
        <strain evidence="6">PNUSAS008615</strain>
    </source>
</reference>
<evidence type="ECO:0000313" key="4">
    <source>
        <dbReference type="EMBL" id="ECJ2913474.1"/>
    </source>
</evidence>
<reference evidence="2" key="4">
    <citation type="submission" date="2018-07" db="EMBL/GenBank/DDBJ databases">
        <authorList>
            <consortium name="GenomeTrakr network: Whole genome sequencing for foodborne pathogen traceback"/>
        </authorList>
    </citation>
    <scope>NUCLEOTIDE SEQUENCE</scope>
    <source>
        <strain evidence="2">CFSAN008697</strain>
        <strain evidence="33">CFSAN030538</strain>
        <strain evidence="32">FMA0132</strain>
    </source>
</reference>
<gene>
    <name evidence="2" type="primary">spiC</name>
    <name evidence="33" type="ORF">ABB53_012870</name>
    <name evidence="6" type="ORF">B4V94_11675</name>
    <name evidence="1" type="ORF">CNQ75_10695</name>
    <name evidence="3" type="ORF">CTQ69_00880</name>
    <name evidence="5" type="ORF">DLB95_12060</name>
    <name evidence="32" type="ORF">EL06_09420</name>
    <name evidence="4" type="ORF">FNI27_10935</name>
    <name evidence="27" type="ORF">G0D47_10900</name>
    <name evidence="28" type="ORF">G0D72_20025</name>
    <name evidence="29" type="ORF">G2916_09800</name>
    <name evidence="31" type="ORF">G2997_07580</name>
    <name evidence="30" type="ORF">G3A00_05790</name>
    <name evidence="22" type="ORF">GB016_08310</name>
    <name evidence="9" type="ORF">GB034_04630</name>
    <name evidence="10" type="ORF">GB088_02770</name>
    <name evidence="24" type="ORF">GB236_14305</name>
    <name evidence="25" type="ORF">GB246_02420</name>
    <name evidence="12" type="ORF">GB337_01305</name>
    <name evidence="11" type="ORF">GB348_06750</name>
    <name evidence="26" type="ORF">GB480_13475</name>
    <name evidence="23" type="ORF">GBS30_12150</name>
    <name evidence="14" type="ORF">GBV97_08515</name>
    <name evidence="13" type="ORF">GBW00_04015</name>
    <name evidence="16" type="ORF">GBX19_06375</name>
    <name evidence="15" type="ORF">GBX62_06455</name>
    <name evidence="7" type="ORF">GBY11_07495</name>
    <name evidence="17" type="ORF">GBY15_00705</name>
    <name evidence="18" type="ORF">GBY49_07975</name>
    <name evidence="8" type="ORF">GBZ10_05665</name>
    <name evidence="19" type="ORF">GBZ12_09320</name>
    <name evidence="20" type="ORF">GBZ37_06605</name>
    <name evidence="21" type="ORF">GBZ41_04565</name>
    <name evidence="34" type="ORF">JMJ85_12915</name>
    <name evidence="2" type="ORF">PG27_05100</name>
</gene>
<dbReference type="EMBL" id="DAAGPC010000009">
    <property type="protein sequence ID" value="HAB3977241.1"/>
    <property type="molecule type" value="Genomic_DNA"/>
</dbReference>
<dbReference type="STRING" id="59204.UQ49_10910"/>
<dbReference type="EMBL" id="DAAQZS010000004">
    <property type="protein sequence ID" value="HAE1473517.1"/>
    <property type="molecule type" value="Genomic_DNA"/>
</dbReference>
<dbReference type="NCBIfam" id="NF011895">
    <property type="entry name" value="PRK15368.1"/>
    <property type="match status" value="1"/>
</dbReference>
<evidence type="ECO:0000313" key="9">
    <source>
        <dbReference type="EMBL" id="HAB1977368.1"/>
    </source>
</evidence>
<evidence type="ECO:0000313" key="16">
    <source>
        <dbReference type="EMBL" id="HAB3977241.1"/>
    </source>
</evidence>
<reference evidence="5" key="3">
    <citation type="submission" date="2018-05" db="EMBL/GenBank/DDBJ databases">
        <authorList>
            <person name="Ashton P.M."/>
            <person name="Dallman T."/>
            <person name="Nair S."/>
            <person name="De Pinna E."/>
            <person name="Peters T."/>
            <person name="Grant K."/>
        </authorList>
    </citation>
    <scope>NUCLEOTIDE SEQUENCE [LARGE SCALE GENOMIC DNA]</scope>
    <source>
        <strain evidence="3">294779</strain>
        <strain evidence="5">474878</strain>
        <strain evidence="4">481463</strain>
    </source>
</reference>
<dbReference type="EMBL" id="DAAQXJ010000033">
    <property type="protein sequence ID" value="HAE1264847.1"/>
    <property type="molecule type" value="Genomic_DNA"/>
</dbReference>
<evidence type="ECO:0000313" key="34">
    <source>
        <dbReference type="EMBL" id="QXN81801.1"/>
    </source>
</evidence>
<dbReference type="EMBL" id="DAAFYE010000003">
    <property type="protein sequence ID" value="HAB1990164.1"/>
    <property type="molecule type" value="Genomic_DNA"/>
</dbReference>
<dbReference type="EMBL" id="AAGLNK010000004">
    <property type="protein sequence ID" value="EBP3692645.1"/>
    <property type="molecule type" value="Genomic_DNA"/>
</dbReference>
<evidence type="ECO:0000313" key="12">
    <source>
        <dbReference type="EMBL" id="HAB2323692.1"/>
    </source>
</evidence>
<evidence type="ECO:0000313" key="33">
    <source>
        <dbReference type="EMBL" id="QWJ67691.1"/>
    </source>
</evidence>
<evidence type="ECO:0000313" key="13">
    <source>
        <dbReference type="EMBL" id="HAB3841186.1"/>
    </source>
</evidence>
<dbReference type="EMBL" id="CP078142">
    <property type="protein sequence ID" value="QXN81801.1"/>
    <property type="molecule type" value="Genomic_DNA"/>
</dbReference>
<evidence type="ECO:0000313" key="28">
    <source>
        <dbReference type="EMBL" id="HAC6771322.1"/>
    </source>
</evidence>
<evidence type="ECO:0000313" key="6">
    <source>
        <dbReference type="EMBL" id="EDH7456105.1"/>
    </source>
</evidence>
<dbReference type="EMBL" id="CP023345">
    <property type="protein sequence ID" value="ATW54947.1"/>
    <property type="molecule type" value="Genomic_DNA"/>
</dbReference>
<dbReference type="EMBL" id="AAIXUH010000006">
    <property type="protein sequence ID" value="ECJ2913474.1"/>
    <property type="molecule type" value="Genomic_DNA"/>
</dbReference>
<reference evidence="7" key="2">
    <citation type="journal article" date="2018" name="Genome Biol.">
        <title>SKESA: strategic k-mer extension for scrupulous assemblies.</title>
        <authorList>
            <person name="Souvorov A."/>
            <person name="Agarwala R."/>
            <person name="Lipman D.J."/>
        </authorList>
    </citation>
    <scope>NUCLEOTIDE SEQUENCE</scope>
    <source>
        <strain evidence="27">11-1391</strain>
        <strain evidence="28">11-3796</strain>
        <strain evidence="7">Salmonella enterica</strain>
    </source>
</reference>
<accession>A0A2I5HHB9</accession>
<evidence type="ECO:0000313" key="32">
    <source>
        <dbReference type="EMBL" id="MIE69682.1"/>
    </source>
</evidence>
<dbReference type="RefSeq" id="WP_053508089.1">
    <property type="nucleotide sequence ID" value="NZ_CP011288.1"/>
</dbReference>
<dbReference type="EMBL" id="DAAFZM010000006">
    <property type="protein sequence ID" value="HAB2184377.1"/>
    <property type="molecule type" value="Genomic_DNA"/>
</dbReference>
<dbReference type="Proteomes" id="UP000885362">
    <property type="component" value="Unassembled WGS sequence"/>
</dbReference>
<evidence type="ECO:0000313" key="30">
    <source>
        <dbReference type="EMBL" id="HAE1473517.1"/>
    </source>
</evidence>
<evidence type="ECO:0000313" key="31">
    <source>
        <dbReference type="EMBL" id="HAE1594540.1"/>
    </source>
</evidence>
<dbReference type="InterPro" id="IPR058101">
    <property type="entry name" value="SipC"/>
</dbReference>
<dbReference type="EMBL" id="DAAGVB010000019">
    <property type="protein sequence ID" value="HAB4674056.1"/>
    <property type="molecule type" value="Genomic_DNA"/>
</dbReference>
<dbReference type="EMBL" id="DAAGOS010000017">
    <property type="protein sequence ID" value="HAB3923451.1"/>
    <property type="molecule type" value="Genomic_DNA"/>
</dbReference>
<proteinExistence type="predicted"/>
<evidence type="ECO:0000313" key="29">
    <source>
        <dbReference type="EMBL" id="HAE1264847.1"/>
    </source>
</evidence>
<evidence type="ECO:0000313" key="27">
    <source>
        <dbReference type="EMBL" id="HAC6765185.1"/>
    </source>
</evidence>
<dbReference type="EMBL" id="AAIYJF010000007">
    <property type="protein sequence ID" value="ECJ4377986.1"/>
    <property type="molecule type" value="Genomic_DNA"/>
</dbReference>
<dbReference type="EMBL" id="DAAMIJ010000061">
    <property type="protein sequence ID" value="HAC6771322.1"/>
    <property type="molecule type" value="Genomic_DNA"/>
</dbReference>
<evidence type="ECO:0000313" key="22">
    <source>
        <dbReference type="EMBL" id="HAB5016571.1"/>
    </source>
</evidence>
<evidence type="ECO:0000313" key="10">
    <source>
        <dbReference type="EMBL" id="HAB1990164.1"/>
    </source>
</evidence>
<dbReference type="EMBL" id="DAAMII010000010">
    <property type="protein sequence ID" value="HAC6765185.1"/>
    <property type="molecule type" value="Genomic_DNA"/>
</dbReference>
<dbReference type="EMBL" id="DAAGTE010000017">
    <property type="protein sequence ID" value="HAB4456333.1"/>
    <property type="molecule type" value="Genomic_DNA"/>
</dbReference>
<evidence type="ECO:0000313" key="20">
    <source>
        <dbReference type="EMBL" id="HAB4719133.1"/>
    </source>
</evidence>
<dbReference type="EMBL" id="DAAQZP010000014">
    <property type="protein sequence ID" value="HAE1594540.1"/>
    <property type="molecule type" value="Genomic_DNA"/>
</dbReference>
<dbReference type="EMBL" id="DAAGNY010000003">
    <property type="protein sequence ID" value="HAB3841186.1"/>
    <property type="molecule type" value="Genomic_DNA"/>
</dbReference>
<dbReference type="Proteomes" id="UP000230639">
    <property type="component" value="Chromosome"/>
</dbReference>
<dbReference type="EMBL" id="DAAHCF010000081">
    <property type="protein sequence ID" value="HAB5479094.1"/>
    <property type="molecule type" value="Genomic_DNA"/>
</dbReference>
<evidence type="ECO:0000313" key="2">
    <source>
        <dbReference type="EMBL" id="EBP3692645.1"/>
    </source>
</evidence>
<dbReference type="EMBL" id="DAAGOZ010000005">
    <property type="protein sequence ID" value="HAB3963697.1"/>
    <property type="molecule type" value="Genomic_DNA"/>
</dbReference>
<sequence length="133" mass="14897">MYEEGFMLAVLKGIPLIRDIKTEGNSRFWIMTIDGHPARGELFSEAFSISLFLNDLESLPKPCLAYVTLLLAAHPDIHDYAIQLTTDGGWLNGYYTTSSDAELIAIEIEKHLALTCVLKNVIRNRHKLYSGGL</sequence>
<reference evidence="34" key="8">
    <citation type="submission" date="2021-07" db="EMBL/GenBank/DDBJ databases">
        <title>Whole-Genome Sequences of non-enterica strains of Salmonella enterica isolated from poultry houses.</title>
        <authorList>
            <person name="Lamas A."/>
            <person name="Regal P."/>
            <person name="Miranda J.M."/>
            <person name="Vazquez B."/>
            <person name="Cepeda A."/>
            <person name="Franco C.M."/>
        </authorList>
    </citation>
    <scope>NUCLEOTIDE SEQUENCE</scope>
    <source>
        <strain evidence="34">LHICA_D1</strain>
    </source>
</reference>
<evidence type="ECO:0000313" key="1">
    <source>
        <dbReference type="EMBL" id="ATW54947.1"/>
    </source>
</evidence>
<name>A0A2I5HHB9_SALDZ</name>
<protein>
    <submittedName>
        <fullName evidence="1 2">Type III secretion system protein SpiC</fullName>
    </submittedName>
</protein>
<evidence type="ECO:0000313" key="19">
    <source>
        <dbReference type="EMBL" id="HAB4674056.1"/>
    </source>
</evidence>
<evidence type="ECO:0000313" key="14">
    <source>
        <dbReference type="EMBL" id="HAB3923451.1"/>
    </source>
</evidence>
<dbReference type="EMBL" id="DAAGBA010000002">
    <property type="protein sequence ID" value="HAB2323692.1"/>
    <property type="molecule type" value="Genomic_DNA"/>
</dbReference>
<evidence type="ECO:0000313" key="15">
    <source>
        <dbReference type="EMBL" id="HAB3963697.1"/>
    </source>
</evidence>
<dbReference type="EMBL" id="DAAGXW010000007">
    <property type="protein sequence ID" value="HAB5016571.1"/>
    <property type="molecule type" value="Genomic_DNA"/>
</dbReference>
<dbReference type="Proteomes" id="UP000839781">
    <property type="component" value="Unassembled WGS sequence"/>
</dbReference>
<evidence type="ECO:0000313" key="25">
    <source>
        <dbReference type="EMBL" id="HAB5839744.1"/>
    </source>
</evidence>
<dbReference type="Proteomes" id="UP000839735">
    <property type="component" value="Unassembled WGS sequence"/>
</dbReference>